<organism evidence="1 2">
    <name type="scientific">Solihabitans fulvus</name>
    <dbReference type="NCBI Taxonomy" id="1892852"/>
    <lineage>
        <taxon>Bacteria</taxon>
        <taxon>Bacillati</taxon>
        <taxon>Actinomycetota</taxon>
        <taxon>Actinomycetes</taxon>
        <taxon>Pseudonocardiales</taxon>
        <taxon>Pseudonocardiaceae</taxon>
        <taxon>Solihabitans</taxon>
    </lineage>
</organism>
<evidence type="ECO:0008006" key="3">
    <source>
        <dbReference type="Google" id="ProtNLM"/>
    </source>
</evidence>
<gene>
    <name evidence="1" type="ORF">F0L68_13120</name>
</gene>
<evidence type="ECO:0000313" key="1">
    <source>
        <dbReference type="EMBL" id="KAA2262224.1"/>
    </source>
</evidence>
<reference evidence="1 2" key="1">
    <citation type="submission" date="2019-09" db="EMBL/GenBank/DDBJ databases">
        <title>Goodfellowia gen. nov., a new genus of the Pseudonocardineae related to Actinoalloteichus, containing Goodfellowia coeruleoviolacea gen. nov., comb. nov. gen. nov., comb. nov.</title>
        <authorList>
            <person name="Labeda D."/>
        </authorList>
    </citation>
    <scope>NUCLEOTIDE SEQUENCE [LARGE SCALE GENOMIC DNA]</scope>
    <source>
        <strain evidence="1 2">AN110305</strain>
    </source>
</reference>
<dbReference type="AlphaFoldDB" id="A0A5B2XGG0"/>
<keyword evidence="2" id="KW-1185">Reference proteome</keyword>
<name>A0A5B2XGG0_9PSEU</name>
<dbReference type="EMBL" id="VUOB01000022">
    <property type="protein sequence ID" value="KAA2262224.1"/>
    <property type="molecule type" value="Genomic_DNA"/>
</dbReference>
<proteinExistence type="predicted"/>
<evidence type="ECO:0000313" key="2">
    <source>
        <dbReference type="Proteomes" id="UP000323454"/>
    </source>
</evidence>
<dbReference type="Proteomes" id="UP000323454">
    <property type="component" value="Unassembled WGS sequence"/>
</dbReference>
<dbReference type="RefSeq" id="WP_149849807.1">
    <property type="nucleotide sequence ID" value="NZ_VUOB01000022.1"/>
</dbReference>
<sequence>MRPSKGPDMGMQGTLIGVGLVAALAVGAVTTEVVCSRNLHDRSQSQAAELLPGTRINTVRVTGFPHITQAIGKHLKKVDVQATTADGTQLYVIMRDVDLGERRAGATTVIVTMPRLAKDQHPVRDSRGAYTNRFTSGGKEYQASASLSGTTLTVSATGPTQLDPVRVTLPFLPDGSTVGRQSYVTDENLRVGLNIDRLESRPPSS</sequence>
<reference evidence="1 2" key="2">
    <citation type="submission" date="2019-09" db="EMBL/GenBank/DDBJ databases">
        <authorList>
            <person name="Jin C."/>
        </authorList>
    </citation>
    <scope>NUCLEOTIDE SEQUENCE [LARGE SCALE GENOMIC DNA]</scope>
    <source>
        <strain evidence="1 2">AN110305</strain>
    </source>
</reference>
<accession>A0A5B2XGG0</accession>
<protein>
    <recommendedName>
        <fullName evidence="3">DUF2993 domain-containing protein</fullName>
    </recommendedName>
</protein>
<comment type="caution">
    <text evidence="1">The sequence shown here is derived from an EMBL/GenBank/DDBJ whole genome shotgun (WGS) entry which is preliminary data.</text>
</comment>